<dbReference type="Pfam" id="PF21525">
    <property type="entry name" value="Nlp36"/>
    <property type="match status" value="1"/>
</dbReference>
<keyword evidence="1" id="KW-1133">Transmembrane helix</keyword>
<name>A0AA36M723_CYLNA</name>
<proteinExistence type="predicted"/>
<feature type="transmembrane region" description="Helical" evidence="1">
    <location>
        <begin position="25"/>
        <end position="51"/>
    </location>
</feature>
<gene>
    <name evidence="2" type="ORF">CYNAS_LOCUS12271</name>
</gene>
<keyword evidence="1" id="KW-0472">Membrane</keyword>
<evidence type="ECO:0000313" key="2">
    <source>
        <dbReference type="EMBL" id="CAJ0600288.1"/>
    </source>
</evidence>
<sequence length="101" mass="11783">MIENLKNTATVWSLMAKQDFEVIDYFGPVVVAAIFGVTLFLISFFIINFFCISKYDDFTQFEKFGAKHNWRMGPHRLHIVKKGGFIGDAYDDEEEDRVFFP</sequence>
<evidence type="ECO:0000313" key="3">
    <source>
        <dbReference type="Proteomes" id="UP001176961"/>
    </source>
</evidence>
<dbReference type="Proteomes" id="UP001176961">
    <property type="component" value="Unassembled WGS sequence"/>
</dbReference>
<keyword evidence="3" id="KW-1185">Reference proteome</keyword>
<protein>
    <submittedName>
        <fullName evidence="2">Uncharacterized protein</fullName>
    </submittedName>
</protein>
<dbReference type="EMBL" id="CATQJL010000223">
    <property type="protein sequence ID" value="CAJ0600288.1"/>
    <property type="molecule type" value="Genomic_DNA"/>
</dbReference>
<organism evidence="2 3">
    <name type="scientific">Cylicocyclus nassatus</name>
    <name type="common">Nematode worm</name>
    <dbReference type="NCBI Taxonomy" id="53992"/>
    <lineage>
        <taxon>Eukaryota</taxon>
        <taxon>Metazoa</taxon>
        <taxon>Ecdysozoa</taxon>
        <taxon>Nematoda</taxon>
        <taxon>Chromadorea</taxon>
        <taxon>Rhabditida</taxon>
        <taxon>Rhabditina</taxon>
        <taxon>Rhabditomorpha</taxon>
        <taxon>Strongyloidea</taxon>
        <taxon>Strongylidae</taxon>
        <taxon>Cylicocyclus</taxon>
    </lineage>
</organism>
<accession>A0AA36M723</accession>
<dbReference type="AlphaFoldDB" id="A0AA36M723"/>
<comment type="caution">
    <text evidence="2">The sequence shown here is derived from an EMBL/GenBank/DDBJ whole genome shotgun (WGS) entry which is preliminary data.</text>
</comment>
<keyword evidence="1" id="KW-0812">Transmembrane</keyword>
<reference evidence="2" key="1">
    <citation type="submission" date="2023-07" db="EMBL/GenBank/DDBJ databases">
        <authorList>
            <consortium name="CYATHOMIX"/>
        </authorList>
    </citation>
    <scope>NUCLEOTIDE SEQUENCE</scope>
    <source>
        <strain evidence="2">N/A</strain>
    </source>
</reference>
<evidence type="ECO:0000256" key="1">
    <source>
        <dbReference type="SAM" id="Phobius"/>
    </source>
</evidence>